<comment type="similarity">
    <text evidence="2 12">Belongs to the TIM21 family.</text>
</comment>
<dbReference type="GO" id="GO:0030150">
    <property type="term" value="P:protein import into mitochondrial matrix"/>
    <property type="evidence" value="ECO:0007669"/>
    <property type="project" value="UniProtKB-UniRule"/>
</dbReference>
<dbReference type="VEuPathDB" id="FungiDB:jhhlp_005893"/>
<evidence type="ECO:0000256" key="1">
    <source>
        <dbReference type="ARBA" id="ARBA00004434"/>
    </source>
</evidence>
<evidence type="ECO:0000256" key="4">
    <source>
        <dbReference type="ARBA" id="ARBA00022692"/>
    </source>
</evidence>
<keyword evidence="9 12" id="KW-0472">Membrane</keyword>
<dbReference type="InterPro" id="IPR038552">
    <property type="entry name" value="Tim21_IMS_sf"/>
</dbReference>
<organism evidence="13 14">
    <name type="scientific">Lomentospora prolificans</name>
    <dbReference type="NCBI Taxonomy" id="41688"/>
    <lineage>
        <taxon>Eukaryota</taxon>
        <taxon>Fungi</taxon>
        <taxon>Dikarya</taxon>
        <taxon>Ascomycota</taxon>
        <taxon>Pezizomycotina</taxon>
        <taxon>Sordariomycetes</taxon>
        <taxon>Hypocreomycetidae</taxon>
        <taxon>Microascales</taxon>
        <taxon>Microascaceae</taxon>
        <taxon>Lomentospora</taxon>
    </lineage>
</organism>
<gene>
    <name evidence="13" type="ORF">jhhlp_005893</name>
</gene>
<dbReference type="InParanoid" id="A0A2N3N4D4"/>
<dbReference type="Gene3D" id="3.10.450.320">
    <property type="entry name" value="Mitochondrial import inner membrane translocase subunit Tim21"/>
    <property type="match status" value="1"/>
</dbReference>
<name>A0A2N3N4D4_9PEZI</name>
<evidence type="ECO:0000256" key="7">
    <source>
        <dbReference type="ARBA" id="ARBA00022989"/>
    </source>
</evidence>
<evidence type="ECO:0000313" key="13">
    <source>
        <dbReference type="EMBL" id="PKS07291.1"/>
    </source>
</evidence>
<keyword evidence="12" id="KW-0653">Protein transport</keyword>
<accession>A0A2N3N4D4</accession>
<keyword evidence="4 12" id="KW-0812">Transmembrane</keyword>
<dbReference type="EMBL" id="NLAX01000701">
    <property type="protein sequence ID" value="PKS07291.1"/>
    <property type="molecule type" value="Genomic_DNA"/>
</dbReference>
<dbReference type="STRING" id="41688.A0A2N3N4D4"/>
<keyword evidence="12" id="KW-0813">Transport</keyword>
<evidence type="ECO:0000256" key="11">
    <source>
        <dbReference type="ARBA" id="ARBA00063758"/>
    </source>
</evidence>
<evidence type="ECO:0000256" key="5">
    <source>
        <dbReference type="ARBA" id="ARBA00022792"/>
    </source>
</evidence>
<dbReference type="AlphaFoldDB" id="A0A2N3N4D4"/>
<evidence type="ECO:0000256" key="12">
    <source>
        <dbReference type="RuleBase" id="RU367142"/>
    </source>
</evidence>
<evidence type="ECO:0000256" key="3">
    <source>
        <dbReference type="ARBA" id="ARBA00020726"/>
    </source>
</evidence>
<feature type="transmembrane region" description="Helical" evidence="12">
    <location>
        <begin position="77"/>
        <end position="97"/>
    </location>
</feature>
<keyword evidence="5 12" id="KW-0999">Mitochondrion inner membrane</keyword>
<keyword evidence="7 12" id="KW-1133">Transmembrane helix</keyword>
<reference evidence="13 14" key="1">
    <citation type="journal article" date="2017" name="G3 (Bethesda)">
        <title>First Draft Genome Sequence of the Pathogenic Fungus Lomentospora prolificans (Formerly Scedosporium prolificans).</title>
        <authorList>
            <person name="Luo R."/>
            <person name="Zimin A."/>
            <person name="Workman R."/>
            <person name="Fan Y."/>
            <person name="Pertea G."/>
            <person name="Grossman N."/>
            <person name="Wear M.P."/>
            <person name="Jia B."/>
            <person name="Miller H."/>
            <person name="Casadevall A."/>
            <person name="Timp W."/>
            <person name="Zhang S.X."/>
            <person name="Salzberg S.L."/>
        </authorList>
    </citation>
    <scope>NUCLEOTIDE SEQUENCE [LARGE SCALE GENOMIC DNA]</scope>
    <source>
        <strain evidence="13 14">JHH-5317</strain>
    </source>
</reference>
<dbReference type="PANTHER" id="PTHR13032:SF6">
    <property type="entry name" value="MITOCHONDRIAL IMPORT INNER MEMBRANE TRANSLOCASE SUBUNIT TIM21"/>
    <property type="match status" value="1"/>
</dbReference>
<keyword evidence="14" id="KW-1185">Reference proteome</keyword>
<evidence type="ECO:0000256" key="6">
    <source>
        <dbReference type="ARBA" id="ARBA00022946"/>
    </source>
</evidence>
<dbReference type="FunFam" id="3.10.450.320:FF:000002">
    <property type="entry name" value="Mitochondrial import inner membrane translocase subunit tim21"/>
    <property type="match status" value="1"/>
</dbReference>
<dbReference type="OrthoDB" id="436405at2759"/>
<dbReference type="GO" id="GO:0005744">
    <property type="term" value="C:TIM23 mitochondrial import inner membrane translocase complex"/>
    <property type="evidence" value="ECO:0007669"/>
    <property type="project" value="UniProtKB-UniRule"/>
</dbReference>
<keyword evidence="8 12" id="KW-0496">Mitochondrion</keyword>
<proteinExistence type="inferred from homology"/>
<keyword evidence="6" id="KW-0809">Transit peptide</keyword>
<dbReference type="Proteomes" id="UP000233524">
    <property type="component" value="Unassembled WGS sequence"/>
</dbReference>
<evidence type="ECO:0000256" key="10">
    <source>
        <dbReference type="ARBA" id="ARBA00060204"/>
    </source>
</evidence>
<dbReference type="FunCoup" id="A0A2N3N4D4">
    <property type="interactions" value="241"/>
</dbReference>
<comment type="function">
    <text evidence="10">Essential component of the TIM23 complex, a complex that mediates the translocation of transit peptide-containing proteins across the mitochondrial inner membrane. Required to keep the TOM and the TIM23 complexes in close contact. At some point, it is released from the TOM23 complex to allow protein translocation into the mitochondrial matrix.</text>
</comment>
<keyword evidence="12" id="KW-0811">Translocation</keyword>
<evidence type="ECO:0000313" key="14">
    <source>
        <dbReference type="Proteomes" id="UP000233524"/>
    </source>
</evidence>
<comment type="caution">
    <text evidence="13">The sequence shown here is derived from an EMBL/GenBank/DDBJ whole genome shotgun (WGS) entry which is preliminary data.</text>
</comment>
<comment type="subcellular location">
    <subcellularLocation>
        <location evidence="1 12">Mitochondrion inner membrane</location>
        <topology evidence="1 12">Single-pass membrane protein</topology>
    </subcellularLocation>
</comment>
<sequence>MKLPTLPVAVRHVPVLTTSASLGALVPRYYATRANSAKSTSTASRRRAVTPFNDDGRVTWSDLSRGEKAARATQQTFNFGFILAGLGLTGAVVYLLFTEVFSADSRVANFSRAVDLIKKDPTCQSLLGDPKKILAHGEETYNRWKRSRPIASTIVKDRYGVEHLKMHFYLDGPLNTGVAHLHMTRHPNHADGDFDYKYLFVDVKGHQRIYIKNADDEKASSAAGKKTRFLGINWG</sequence>
<dbReference type="Pfam" id="PF08294">
    <property type="entry name" value="TIM21"/>
    <property type="match status" value="1"/>
</dbReference>
<dbReference type="InterPro" id="IPR013261">
    <property type="entry name" value="Tim21"/>
</dbReference>
<evidence type="ECO:0000256" key="9">
    <source>
        <dbReference type="ARBA" id="ARBA00023136"/>
    </source>
</evidence>
<protein>
    <recommendedName>
        <fullName evidence="3 12">Mitochondrial import inner membrane translocase subunit Tim21</fullName>
    </recommendedName>
</protein>
<evidence type="ECO:0000256" key="2">
    <source>
        <dbReference type="ARBA" id="ARBA00010867"/>
    </source>
</evidence>
<evidence type="ECO:0000256" key="8">
    <source>
        <dbReference type="ARBA" id="ARBA00023128"/>
    </source>
</evidence>
<dbReference type="PANTHER" id="PTHR13032">
    <property type="entry name" value="MITOCHONDRIAL IMPORT INNER MEMBRANE TRANSLOCASE SUBUNIT TIM21"/>
    <property type="match status" value="1"/>
</dbReference>
<comment type="subunit">
    <text evidence="11">Component of the TIM23 complex, at least composed of TIM23, TIM17, TIM50 and TIM21.</text>
</comment>